<dbReference type="InterPro" id="IPR005119">
    <property type="entry name" value="LysR_subst-bd"/>
</dbReference>
<dbReference type="PANTHER" id="PTHR30537">
    <property type="entry name" value="HTH-TYPE TRANSCRIPTIONAL REGULATOR"/>
    <property type="match status" value="1"/>
</dbReference>
<dbReference type="InterPro" id="IPR000847">
    <property type="entry name" value="LysR_HTH_N"/>
</dbReference>
<reference evidence="6 7" key="1">
    <citation type="submission" date="2020-06" db="EMBL/GenBank/DDBJ databases">
        <authorList>
            <person name="Grouzdev D.S."/>
        </authorList>
    </citation>
    <scope>NUCLEOTIDE SEQUENCE [LARGE SCALE GENOMIC DNA]</scope>
    <source>
        <strain evidence="6 7">HO-A22</strain>
    </source>
</reference>
<keyword evidence="4" id="KW-0804">Transcription</keyword>
<dbReference type="RefSeq" id="WP_176355477.1">
    <property type="nucleotide sequence ID" value="NZ_JABWDU010000008.1"/>
</dbReference>
<evidence type="ECO:0000313" key="6">
    <source>
        <dbReference type="EMBL" id="NVD42096.1"/>
    </source>
</evidence>
<keyword evidence="3" id="KW-0238">DNA-binding</keyword>
<dbReference type="EMBL" id="JABWDU010000008">
    <property type="protein sequence ID" value="NVD42096.1"/>
    <property type="molecule type" value="Genomic_DNA"/>
</dbReference>
<dbReference type="SUPFAM" id="SSF53850">
    <property type="entry name" value="Periplasmic binding protein-like II"/>
    <property type="match status" value="1"/>
</dbReference>
<dbReference type="PANTHER" id="PTHR30537:SF74">
    <property type="entry name" value="HTH-TYPE TRANSCRIPTIONAL REGULATOR TRPI"/>
    <property type="match status" value="1"/>
</dbReference>
<protein>
    <submittedName>
        <fullName evidence="6">LysR family transcriptional regulator</fullName>
    </submittedName>
</protein>
<evidence type="ECO:0000256" key="1">
    <source>
        <dbReference type="ARBA" id="ARBA00009437"/>
    </source>
</evidence>
<gene>
    <name evidence="6" type="ORF">HT585_24825</name>
</gene>
<dbReference type="Proteomes" id="UP000520198">
    <property type="component" value="Unassembled WGS sequence"/>
</dbReference>
<dbReference type="Gene3D" id="3.40.190.10">
    <property type="entry name" value="Periplasmic binding protein-like II"/>
    <property type="match status" value="2"/>
</dbReference>
<dbReference type="Gene3D" id="1.10.10.10">
    <property type="entry name" value="Winged helix-like DNA-binding domain superfamily/Winged helix DNA-binding domain"/>
    <property type="match status" value="1"/>
</dbReference>
<accession>A0A7Y6QAN1</accession>
<dbReference type="SUPFAM" id="SSF46785">
    <property type="entry name" value="Winged helix' DNA-binding domain"/>
    <property type="match status" value="1"/>
</dbReference>
<evidence type="ECO:0000256" key="2">
    <source>
        <dbReference type="ARBA" id="ARBA00023015"/>
    </source>
</evidence>
<comment type="similarity">
    <text evidence="1">Belongs to the LysR transcriptional regulatory family.</text>
</comment>
<evidence type="ECO:0000256" key="3">
    <source>
        <dbReference type="ARBA" id="ARBA00023125"/>
    </source>
</evidence>
<dbReference type="GO" id="GO:0006351">
    <property type="term" value="P:DNA-templated transcription"/>
    <property type="evidence" value="ECO:0007669"/>
    <property type="project" value="TreeGrafter"/>
</dbReference>
<keyword evidence="2" id="KW-0805">Transcription regulation</keyword>
<keyword evidence="7" id="KW-1185">Reference proteome</keyword>
<evidence type="ECO:0000256" key="4">
    <source>
        <dbReference type="ARBA" id="ARBA00023163"/>
    </source>
</evidence>
<feature type="domain" description="HTH lysR-type" evidence="5">
    <location>
        <begin position="7"/>
        <end position="64"/>
    </location>
</feature>
<proteinExistence type="inferred from homology"/>
<dbReference type="AlphaFoldDB" id="A0A7Y6QAN1"/>
<evidence type="ECO:0000313" key="7">
    <source>
        <dbReference type="Proteomes" id="UP000520198"/>
    </source>
</evidence>
<evidence type="ECO:0000259" key="5">
    <source>
        <dbReference type="PROSITE" id="PS50931"/>
    </source>
</evidence>
<dbReference type="InterPro" id="IPR036388">
    <property type="entry name" value="WH-like_DNA-bd_sf"/>
</dbReference>
<dbReference type="InterPro" id="IPR058163">
    <property type="entry name" value="LysR-type_TF_proteobact-type"/>
</dbReference>
<dbReference type="PROSITE" id="PS50931">
    <property type="entry name" value="HTH_LYSR"/>
    <property type="match status" value="1"/>
</dbReference>
<dbReference type="Pfam" id="PF00126">
    <property type="entry name" value="HTH_1"/>
    <property type="match status" value="1"/>
</dbReference>
<name>A0A7Y6QAN1_9HYPH</name>
<dbReference type="InterPro" id="IPR036390">
    <property type="entry name" value="WH_DNA-bd_sf"/>
</dbReference>
<dbReference type="GO" id="GO:0043565">
    <property type="term" value="F:sequence-specific DNA binding"/>
    <property type="evidence" value="ECO:0007669"/>
    <property type="project" value="TreeGrafter"/>
</dbReference>
<dbReference type="Pfam" id="PF03466">
    <property type="entry name" value="LysR_substrate"/>
    <property type="match status" value="1"/>
</dbReference>
<sequence>MKRSDIPSLDDLRAFEVVARLGSVRAAATELNLTHGAVSRRVSKLAGDLGLELLETHGRGVRLTADGEKLAQATTKALAVVSTTLDELRSATSAQPVLVSCERSLAMRWLIPRLADFQDRYPQVDLHLAVGGGAFDFSRDRVTLAIRRLDFAIDSRCAVTILTREEMGPVMQAGMVERFWAGDYVALASKTRPDAWDSWERANPGAPKPRATRYMDHHFLMAEAAAGGLGVAICPRIIALDDIRNQRLIAPMGFTPDGSEYGLIQAALKPETPHALLFKSWLQTQVA</sequence>
<dbReference type="GO" id="GO:0003700">
    <property type="term" value="F:DNA-binding transcription factor activity"/>
    <property type="evidence" value="ECO:0007669"/>
    <property type="project" value="InterPro"/>
</dbReference>
<comment type="caution">
    <text evidence="6">The sequence shown here is derived from an EMBL/GenBank/DDBJ whole genome shotgun (WGS) entry which is preliminary data.</text>
</comment>
<organism evidence="6 7">
    <name type="scientific">Ensifer oleiphilus</name>
    <dbReference type="NCBI Taxonomy" id="2742698"/>
    <lineage>
        <taxon>Bacteria</taxon>
        <taxon>Pseudomonadati</taxon>
        <taxon>Pseudomonadota</taxon>
        <taxon>Alphaproteobacteria</taxon>
        <taxon>Hyphomicrobiales</taxon>
        <taxon>Rhizobiaceae</taxon>
        <taxon>Sinorhizobium/Ensifer group</taxon>
        <taxon>Ensifer</taxon>
    </lineage>
</organism>